<protein>
    <submittedName>
        <fullName evidence="3">Uncharacterized protein</fullName>
    </submittedName>
</protein>
<reference evidence="3 4" key="1">
    <citation type="submission" date="2020-04" db="EMBL/GenBank/DDBJ databases">
        <title>Molecular characterization of pseudomonads from Agaricus bisporus reveal novel blotch 2 pathogens in Western Europe.</title>
        <authorList>
            <person name="Taparia T."/>
            <person name="Krijger M."/>
            <person name="Haynes E."/>
            <person name="Elpinstone J.G."/>
            <person name="Noble R."/>
            <person name="Van Der Wolf J."/>
        </authorList>
    </citation>
    <scope>NUCLEOTIDE SEQUENCE [LARGE SCALE GENOMIC DNA]</scope>
    <source>
        <strain evidence="3 4">IPO3738</strain>
    </source>
</reference>
<keyword evidence="1" id="KW-0175">Coiled coil</keyword>
<feature type="region of interest" description="Disordered" evidence="2">
    <location>
        <begin position="347"/>
        <end position="366"/>
    </location>
</feature>
<feature type="coiled-coil region" evidence="1">
    <location>
        <begin position="305"/>
        <end position="346"/>
    </location>
</feature>
<gene>
    <name evidence="3" type="ORF">HX845_02370</name>
</gene>
<comment type="caution">
    <text evidence="3">The sequence shown here is derived from an EMBL/GenBank/DDBJ whole genome shotgun (WGS) entry which is preliminary data.</text>
</comment>
<sequence length="443" mass="49872">MQDLGKYLFKHVSTDADDAAIRFEIVDKMFDSWMSEKGVADLSSEKGKFTSIKQSANGTFSRKLTKNELGSLREILLIEVFENEHAFVTELRIGLVQNSVFIYCSLSAKRLSQIIAPVRIHPRCPRVLREIIEKFDDWELDGDEIPSSSIIDSNGESGGLALCKRLLDKGRRFPIVVVSDDLDERPWPNLAEKLARDLVGVAHVAVVDDEGSWAMTDELGKRDSCYLGAVRLYWPLGEKDYLSSSIWTASKLWDEYSGDVPGLGRFQSTIRGVVLETSSLSLSAPKSLREISRREMHDRLNATNAEEKERDLNYIIDENSELNDKLEAANTEILKLKSRIAFLSSKLDGSDPDNDTNSPEDCETELAQSPVSEGQIRYYKKVGKKGDTDTLVCVKQCNHNSWRPAFKAIQAEKGITKLEGRSDWRSIQHCNGCKGGGRWKVQW</sequence>
<accession>A0A7Y8CC05</accession>
<dbReference type="RefSeq" id="WP_146049133.1">
    <property type="nucleotide sequence ID" value="NZ_JACAQE010000001.1"/>
</dbReference>
<evidence type="ECO:0000313" key="3">
    <source>
        <dbReference type="EMBL" id="NWC12477.1"/>
    </source>
</evidence>
<evidence type="ECO:0000313" key="4">
    <source>
        <dbReference type="Proteomes" id="UP000517547"/>
    </source>
</evidence>
<evidence type="ECO:0000256" key="2">
    <source>
        <dbReference type="SAM" id="MobiDB-lite"/>
    </source>
</evidence>
<name>A0A7Y8CC05_9PSED</name>
<dbReference type="EMBL" id="JACAQE010000001">
    <property type="protein sequence ID" value="NWC12477.1"/>
    <property type="molecule type" value="Genomic_DNA"/>
</dbReference>
<organism evidence="3 4">
    <name type="scientific">Pseudomonas gingeri</name>
    <dbReference type="NCBI Taxonomy" id="117681"/>
    <lineage>
        <taxon>Bacteria</taxon>
        <taxon>Pseudomonadati</taxon>
        <taxon>Pseudomonadota</taxon>
        <taxon>Gammaproteobacteria</taxon>
        <taxon>Pseudomonadales</taxon>
        <taxon>Pseudomonadaceae</taxon>
        <taxon>Pseudomonas</taxon>
    </lineage>
</organism>
<dbReference type="Proteomes" id="UP000517547">
    <property type="component" value="Unassembled WGS sequence"/>
</dbReference>
<feature type="compositionally biased region" description="Acidic residues" evidence="2">
    <location>
        <begin position="350"/>
        <end position="364"/>
    </location>
</feature>
<proteinExistence type="predicted"/>
<dbReference type="AlphaFoldDB" id="A0A7Y8CC05"/>
<evidence type="ECO:0000256" key="1">
    <source>
        <dbReference type="SAM" id="Coils"/>
    </source>
</evidence>